<accession>A0ABR6BNX3</accession>
<organism evidence="9 10">
    <name type="scientific">Kutzneria viridogrisea</name>
    <dbReference type="NCBI Taxonomy" id="47990"/>
    <lineage>
        <taxon>Bacteria</taxon>
        <taxon>Bacillati</taxon>
        <taxon>Actinomycetota</taxon>
        <taxon>Actinomycetes</taxon>
        <taxon>Pseudonocardiales</taxon>
        <taxon>Pseudonocardiaceae</taxon>
        <taxon>Kutzneria</taxon>
    </lineage>
</organism>
<feature type="signal peptide" evidence="7">
    <location>
        <begin position="1"/>
        <end position="21"/>
    </location>
</feature>
<evidence type="ECO:0000256" key="1">
    <source>
        <dbReference type="ARBA" id="ARBA00000971"/>
    </source>
</evidence>
<evidence type="ECO:0000256" key="7">
    <source>
        <dbReference type="SAM" id="SignalP"/>
    </source>
</evidence>
<dbReference type="SUPFAM" id="SSF54534">
    <property type="entry name" value="FKBP-like"/>
    <property type="match status" value="1"/>
</dbReference>
<comment type="caution">
    <text evidence="9">The sequence shown here is derived from an EMBL/GenBank/DDBJ whole genome shotgun (WGS) entry which is preliminary data.</text>
</comment>
<keyword evidence="10" id="KW-1185">Reference proteome</keyword>
<comment type="similarity">
    <text evidence="2 6">Belongs to the FKBP-type PPIase family.</text>
</comment>
<evidence type="ECO:0000313" key="10">
    <source>
        <dbReference type="Proteomes" id="UP000517916"/>
    </source>
</evidence>
<feature type="chain" id="PRO_5045636934" description="Peptidyl-prolyl cis-trans isomerase" evidence="7">
    <location>
        <begin position="22"/>
        <end position="178"/>
    </location>
</feature>
<dbReference type="PANTHER" id="PTHR43811:SF19">
    <property type="entry name" value="39 KDA FK506-BINDING NUCLEAR PROTEIN"/>
    <property type="match status" value="1"/>
</dbReference>
<keyword evidence="3 5" id="KW-0697">Rotamase</keyword>
<gene>
    <name evidence="9" type="ORF">BC739_005820</name>
</gene>
<sequence>MRTAGLAAVIMVSLLSVTACGGKSDAGTGGTNSPDKVCTADDVKVDGAFGSKPTITIPDNCAPPKQLVSKDLSVGTGPAVKVGDEADTNYHLVTWSDKKVVDSVWNRTPVKPFPVVPVGQAGVIQGWNEGLVGQKEGGRRLLIIPADKGYGSDGYQGIKGGETLVFVIDAVKVVSAGN</sequence>
<reference evidence="9 10" key="1">
    <citation type="submission" date="2020-08" db="EMBL/GenBank/DDBJ databases">
        <title>Genomic Encyclopedia of Archaeal and Bacterial Type Strains, Phase II (KMG-II): from individual species to whole genera.</title>
        <authorList>
            <person name="Goeker M."/>
        </authorList>
    </citation>
    <scope>NUCLEOTIDE SEQUENCE [LARGE SCALE GENOMIC DNA]</scope>
    <source>
        <strain evidence="9 10">DSM 43850</strain>
    </source>
</reference>
<dbReference type="PROSITE" id="PS51257">
    <property type="entry name" value="PROKAR_LIPOPROTEIN"/>
    <property type="match status" value="1"/>
</dbReference>
<dbReference type="InterPro" id="IPR046357">
    <property type="entry name" value="PPIase_dom_sf"/>
</dbReference>
<dbReference type="Gene3D" id="3.10.50.40">
    <property type="match status" value="1"/>
</dbReference>
<evidence type="ECO:0000313" key="9">
    <source>
        <dbReference type="EMBL" id="MBA8928603.1"/>
    </source>
</evidence>
<evidence type="ECO:0000256" key="4">
    <source>
        <dbReference type="ARBA" id="ARBA00023235"/>
    </source>
</evidence>
<evidence type="ECO:0000256" key="2">
    <source>
        <dbReference type="ARBA" id="ARBA00006577"/>
    </source>
</evidence>
<evidence type="ECO:0000256" key="3">
    <source>
        <dbReference type="ARBA" id="ARBA00023110"/>
    </source>
</evidence>
<dbReference type="EC" id="5.2.1.8" evidence="6"/>
<evidence type="ECO:0000256" key="5">
    <source>
        <dbReference type="PROSITE-ProRule" id="PRU00277"/>
    </source>
</evidence>
<name>A0ABR6BNX3_9PSEU</name>
<protein>
    <recommendedName>
        <fullName evidence="6">Peptidyl-prolyl cis-trans isomerase</fullName>
        <ecNumber evidence="6">5.2.1.8</ecNumber>
    </recommendedName>
</protein>
<dbReference type="Proteomes" id="UP000517916">
    <property type="component" value="Unassembled WGS sequence"/>
</dbReference>
<dbReference type="PANTHER" id="PTHR43811">
    <property type="entry name" value="FKBP-TYPE PEPTIDYL-PROLYL CIS-TRANS ISOMERASE FKPA"/>
    <property type="match status" value="1"/>
</dbReference>
<dbReference type="PROSITE" id="PS50059">
    <property type="entry name" value="FKBP_PPIASE"/>
    <property type="match status" value="1"/>
</dbReference>
<evidence type="ECO:0000259" key="8">
    <source>
        <dbReference type="PROSITE" id="PS50059"/>
    </source>
</evidence>
<comment type="catalytic activity">
    <reaction evidence="1 5 6">
        <text>[protein]-peptidylproline (omega=180) = [protein]-peptidylproline (omega=0)</text>
        <dbReference type="Rhea" id="RHEA:16237"/>
        <dbReference type="Rhea" id="RHEA-COMP:10747"/>
        <dbReference type="Rhea" id="RHEA-COMP:10748"/>
        <dbReference type="ChEBI" id="CHEBI:83833"/>
        <dbReference type="ChEBI" id="CHEBI:83834"/>
        <dbReference type="EC" id="5.2.1.8"/>
    </reaction>
</comment>
<proteinExistence type="inferred from homology"/>
<dbReference type="InterPro" id="IPR001179">
    <property type="entry name" value="PPIase_FKBP_dom"/>
</dbReference>
<dbReference type="Pfam" id="PF00254">
    <property type="entry name" value="FKBP_C"/>
    <property type="match status" value="1"/>
</dbReference>
<evidence type="ECO:0000256" key="6">
    <source>
        <dbReference type="RuleBase" id="RU003915"/>
    </source>
</evidence>
<dbReference type="EMBL" id="JACJID010000004">
    <property type="protein sequence ID" value="MBA8928603.1"/>
    <property type="molecule type" value="Genomic_DNA"/>
</dbReference>
<keyword evidence="7" id="KW-0732">Signal</keyword>
<keyword evidence="4 5" id="KW-0413">Isomerase</keyword>
<dbReference type="RefSeq" id="WP_030107948.1">
    <property type="nucleotide sequence ID" value="NZ_BAAABQ010000032.1"/>
</dbReference>
<feature type="domain" description="PPIase FKBP-type" evidence="8">
    <location>
        <begin position="83"/>
        <end position="174"/>
    </location>
</feature>